<reference evidence="1" key="1">
    <citation type="submission" date="2021-01" db="EMBL/GenBank/DDBJ databases">
        <authorList>
            <person name="Corre E."/>
            <person name="Pelletier E."/>
            <person name="Niang G."/>
            <person name="Scheremetjew M."/>
            <person name="Finn R."/>
            <person name="Kale V."/>
            <person name="Holt S."/>
            <person name="Cochrane G."/>
            <person name="Meng A."/>
            <person name="Brown T."/>
            <person name="Cohen L."/>
        </authorList>
    </citation>
    <scope>NUCLEOTIDE SEQUENCE</scope>
    <source>
        <strain evidence="1">CCMP281</strain>
    </source>
</reference>
<gene>
    <name evidence="1" type="ORF">HERI1096_LOCUS31987</name>
</gene>
<dbReference type="AlphaFoldDB" id="A0A7S3BLN7"/>
<organism evidence="1">
    <name type="scientific">Haptolina ericina</name>
    <dbReference type="NCBI Taxonomy" id="156174"/>
    <lineage>
        <taxon>Eukaryota</taxon>
        <taxon>Haptista</taxon>
        <taxon>Haptophyta</taxon>
        <taxon>Prymnesiophyceae</taxon>
        <taxon>Prymnesiales</taxon>
        <taxon>Prymnesiaceae</taxon>
        <taxon>Haptolina</taxon>
    </lineage>
</organism>
<protein>
    <submittedName>
        <fullName evidence="1">Uncharacterized protein</fullName>
    </submittedName>
</protein>
<sequence>MMVMGWHSGSDPIKIVGCGQVSLNRCTAPTYRDPGTEDELAANAVVAKAAGCTVSMGLPYGASFQIDLCAVDTIHGRRIAQHVQSRLHRDVFPSEPDGWRRERKINAISMQHACQLASSRSAQAYT</sequence>
<accession>A0A7S3BLN7</accession>
<proteinExistence type="predicted"/>
<dbReference type="EMBL" id="HBHX01057977">
    <property type="protein sequence ID" value="CAE0137936.1"/>
    <property type="molecule type" value="Transcribed_RNA"/>
</dbReference>
<name>A0A7S3BLN7_9EUKA</name>
<evidence type="ECO:0000313" key="1">
    <source>
        <dbReference type="EMBL" id="CAE0137936.1"/>
    </source>
</evidence>